<accession>Q84PQ2</accession>
<reference evidence="2" key="2">
    <citation type="journal article" date="2008" name="Nucleic Acids Res.">
        <title>The rice annotation project database (RAP-DB): 2008 update.</title>
        <authorList>
            <consortium name="The rice annotation project (RAP)"/>
        </authorList>
    </citation>
    <scope>GENOME REANNOTATION</scope>
    <source>
        <strain evidence="2">cv. Nipponbare</strain>
    </source>
</reference>
<sequence length="71" mass="7711">MLRCCLPDPPLPNHRLAVLLGAAAAYHPRCPPFPGSLTQCCPLPSPCKTLKSSATTSTYRCRQEITLMSAR</sequence>
<dbReference type="Proteomes" id="UP000000763">
    <property type="component" value="Chromosome 7"/>
</dbReference>
<proteinExistence type="predicted"/>
<evidence type="ECO:0000313" key="1">
    <source>
        <dbReference type="EMBL" id="BAC65991.1"/>
    </source>
</evidence>
<evidence type="ECO:0000313" key="2">
    <source>
        <dbReference type="Proteomes" id="UP000000763"/>
    </source>
</evidence>
<protein>
    <submittedName>
        <fullName evidence="1">Uncharacterized protein</fullName>
    </submittedName>
</protein>
<reference evidence="2" key="1">
    <citation type="journal article" date="2005" name="Nature">
        <title>The map-based sequence of the rice genome.</title>
        <authorList>
            <consortium name="International rice genome sequencing project (IRGSP)"/>
            <person name="Matsumoto T."/>
            <person name="Wu J."/>
            <person name="Kanamori H."/>
            <person name="Katayose Y."/>
            <person name="Fujisawa M."/>
            <person name="Namiki N."/>
            <person name="Mizuno H."/>
            <person name="Yamamoto K."/>
            <person name="Antonio B.A."/>
            <person name="Baba T."/>
            <person name="Sakata K."/>
            <person name="Nagamura Y."/>
            <person name="Aoki H."/>
            <person name="Arikawa K."/>
            <person name="Arita K."/>
            <person name="Bito T."/>
            <person name="Chiden Y."/>
            <person name="Fujitsuka N."/>
            <person name="Fukunaka R."/>
            <person name="Hamada M."/>
            <person name="Harada C."/>
            <person name="Hayashi A."/>
            <person name="Hijishita S."/>
            <person name="Honda M."/>
            <person name="Hosokawa S."/>
            <person name="Ichikawa Y."/>
            <person name="Idonuma A."/>
            <person name="Iijima M."/>
            <person name="Ikeda M."/>
            <person name="Ikeno M."/>
            <person name="Ito K."/>
            <person name="Ito S."/>
            <person name="Ito T."/>
            <person name="Ito Y."/>
            <person name="Ito Y."/>
            <person name="Iwabuchi A."/>
            <person name="Kamiya K."/>
            <person name="Karasawa W."/>
            <person name="Kurita K."/>
            <person name="Katagiri S."/>
            <person name="Kikuta A."/>
            <person name="Kobayashi H."/>
            <person name="Kobayashi N."/>
            <person name="Machita K."/>
            <person name="Maehara T."/>
            <person name="Masukawa M."/>
            <person name="Mizubayashi T."/>
            <person name="Mukai Y."/>
            <person name="Nagasaki H."/>
            <person name="Nagata Y."/>
            <person name="Naito S."/>
            <person name="Nakashima M."/>
            <person name="Nakama Y."/>
            <person name="Nakamichi Y."/>
            <person name="Nakamura M."/>
            <person name="Meguro A."/>
            <person name="Negishi M."/>
            <person name="Ohta I."/>
            <person name="Ohta T."/>
            <person name="Okamoto M."/>
            <person name="Ono N."/>
            <person name="Saji S."/>
            <person name="Sakaguchi M."/>
            <person name="Sakai K."/>
            <person name="Shibata M."/>
            <person name="Shimokawa T."/>
            <person name="Song J."/>
            <person name="Takazaki Y."/>
            <person name="Terasawa K."/>
            <person name="Tsugane M."/>
            <person name="Tsuji K."/>
            <person name="Ueda S."/>
            <person name="Waki K."/>
            <person name="Yamagata H."/>
            <person name="Yamamoto M."/>
            <person name="Yamamoto S."/>
            <person name="Yamane H."/>
            <person name="Yoshiki S."/>
            <person name="Yoshihara R."/>
            <person name="Yukawa K."/>
            <person name="Zhong H."/>
            <person name="Yano M."/>
            <person name="Yuan Q."/>
            <person name="Ouyang S."/>
            <person name="Liu J."/>
            <person name="Jones K.M."/>
            <person name="Gansberger K."/>
            <person name="Moffat K."/>
            <person name="Hill J."/>
            <person name="Bera J."/>
            <person name="Fadrosh D."/>
            <person name="Jin S."/>
            <person name="Johri S."/>
            <person name="Kim M."/>
            <person name="Overton L."/>
            <person name="Reardon M."/>
            <person name="Tsitrin T."/>
            <person name="Vuong H."/>
            <person name="Weaver B."/>
            <person name="Ciecko A."/>
            <person name="Tallon L."/>
            <person name="Jackson J."/>
            <person name="Pai G."/>
            <person name="Aken S.V."/>
            <person name="Utterback T."/>
            <person name="Reidmuller S."/>
            <person name="Feldblyum T."/>
            <person name="Hsiao J."/>
            <person name="Zismann V."/>
            <person name="Iobst S."/>
            <person name="de Vazeille A.R."/>
            <person name="Buell C.R."/>
            <person name="Ying K."/>
            <person name="Li Y."/>
            <person name="Lu T."/>
            <person name="Huang Y."/>
            <person name="Zhao Q."/>
            <person name="Feng Q."/>
            <person name="Zhang L."/>
            <person name="Zhu J."/>
            <person name="Weng Q."/>
            <person name="Mu J."/>
            <person name="Lu Y."/>
            <person name="Fan D."/>
            <person name="Liu Y."/>
            <person name="Guan J."/>
            <person name="Zhang Y."/>
            <person name="Yu S."/>
            <person name="Liu X."/>
            <person name="Zhang Y."/>
            <person name="Hong G."/>
            <person name="Han B."/>
            <person name="Choisne N."/>
            <person name="Demange N."/>
            <person name="Orjeda G."/>
            <person name="Samain S."/>
            <person name="Cattolico L."/>
            <person name="Pelletier E."/>
            <person name="Couloux A."/>
            <person name="Segurens B."/>
            <person name="Wincker P."/>
            <person name="D'Hont A."/>
            <person name="Scarpelli C."/>
            <person name="Weissenbach J."/>
            <person name="Salanoubat M."/>
            <person name="Quetier F."/>
            <person name="Yu Y."/>
            <person name="Kim H.R."/>
            <person name="Rambo T."/>
            <person name="Currie J."/>
            <person name="Collura K."/>
            <person name="Luo M."/>
            <person name="Yang T."/>
            <person name="Ammiraju J.S.S."/>
            <person name="Engler F."/>
            <person name="Soderlund C."/>
            <person name="Wing R.A."/>
            <person name="Palmer L.E."/>
            <person name="de la Bastide M."/>
            <person name="Spiegel L."/>
            <person name="Nascimento L."/>
            <person name="Zutavern T."/>
            <person name="O'Shaughnessy A."/>
            <person name="Dike S."/>
            <person name="Dedhia N."/>
            <person name="Preston R."/>
            <person name="Balija V."/>
            <person name="McCombie W.R."/>
            <person name="Chow T."/>
            <person name="Chen H."/>
            <person name="Chung M."/>
            <person name="Chen C."/>
            <person name="Shaw J."/>
            <person name="Wu H."/>
            <person name="Hsiao K."/>
            <person name="Chao Y."/>
            <person name="Chu M."/>
            <person name="Cheng C."/>
            <person name="Hour A."/>
            <person name="Lee P."/>
            <person name="Lin S."/>
            <person name="Lin Y."/>
            <person name="Liou J."/>
            <person name="Liu S."/>
            <person name="Hsing Y."/>
            <person name="Raghuvanshi S."/>
            <person name="Mohanty A."/>
            <person name="Bharti A.K."/>
            <person name="Gaur A."/>
            <person name="Gupta V."/>
            <person name="Kumar D."/>
            <person name="Ravi V."/>
            <person name="Vij S."/>
            <person name="Kapur A."/>
            <person name="Khurana P."/>
            <person name="Khurana P."/>
            <person name="Khurana J.P."/>
            <person name="Tyagi A.K."/>
            <person name="Gaikwad K."/>
            <person name="Singh A."/>
            <person name="Dalal V."/>
            <person name="Srivastava S."/>
            <person name="Dixit A."/>
            <person name="Pal A.K."/>
            <person name="Ghazi I.A."/>
            <person name="Yadav M."/>
            <person name="Pandit A."/>
            <person name="Bhargava A."/>
            <person name="Sureshbabu K."/>
            <person name="Batra K."/>
            <person name="Sharma T.R."/>
            <person name="Mohapatra T."/>
            <person name="Singh N.K."/>
            <person name="Messing J."/>
            <person name="Nelson A.B."/>
            <person name="Fuks G."/>
            <person name="Kavchok S."/>
            <person name="Keizer G."/>
            <person name="Linton E."/>
            <person name="Llaca V."/>
            <person name="Song R."/>
            <person name="Tanyolac B."/>
            <person name="Young S."/>
            <person name="Ho-Il K."/>
            <person name="Hahn J.H."/>
            <person name="Sangsakoo G."/>
            <person name="Vanavichit A."/>
            <person name="de Mattos Luiz.A.T."/>
            <person name="Zimmer P.D."/>
            <person name="Malone G."/>
            <person name="Dellagostin O."/>
            <person name="de Oliveira A.C."/>
            <person name="Bevan M."/>
            <person name="Bancroft I."/>
            <person name="Minx P."/>
            <person name="Cordum H."/>
            <person name="Wilson R."/>
            <person name="Cheng Z."/>
            <person name="Jin W."/>
            <person name="Jiang J."/>
            <person name="Leong S.A."/>
            <person name="Iwama H."/>
            <person name="Gojobori T."/>
            <person name="Itoh T."/>
            <person name="Niimura Y."/>
            <person name="Fujii Y."/>
            <person name="Habara T."/>
            <person name="Sakai H."/>
            <person name="Sato Y."/>
            <person name="Wilson G."/>
            <person name="Kumar K."/>
            <person name="McCouch S."/>
            <person name="Juretic N."/>
            <person name="Hoen D."/>
            <person name="Wright S."/>
            <person name="Bruskiewich R."/>
            <person name="Bureau T."/>
            <person name="Miyao A."/>
            <person name="Hirochika H."/>
            <person name="Nishikawa T."/>
            <person name="Kadowaki K."/>
            <person name="Sugiura M."/>
            <person name="Burr B."/>
            <person name="Sasaki T."/>
        </authorList>
    </citation>
    <scope>NUCLEOTIDE SEQUENCE [LARGE SCALE GENOMIC DNA]</scope>
    <source>
        <strain evidence="2">cv. Nipponbare</strain>
    </source>
</reference>
<dbReference type="EMBL" id="AP005831">
    <property type="protein sequence ID" value="BAC65991.1"/>
    <property type="molecule type" value="Genomic_DNA"/>
</dbReference>
<organism evidence="1 2">
    <name type="scientific">Oryza sativa subsp. japonica</name>
    <name type="common">Rice</name>
    <dbReference type="NCBI Taxonomy" id="39947"/>
    <lineage>
        <taxon>Eukaryota</taxon>
        <taxon>Viridiplantae</taxon>
        <taxon>Streptophyta</taxon>
        <taxon>Embryophyta</taxon>
        <taxon>Tracheophyta</taxon>
        <taxon>Spermatophyta</taxon>
        <taxon>Magnoliopsida</taxon>
        <taxon>Liliopsida</taxon>
        <taxon>Poales</taxon>
        <taxon>Poaceae</taxon>
        <taxon>BOP clade</taxon>
        <taxon>Oryzoideae</taxon>
        <taxon>Oryzeae</taxon>
        <taxon>Oryzinae</taxon>
        <taxon>Oryza</taxon>
        <taxon>Oryza sativa</taxon>
    </lineage>
</organism>
<dbReference type="AlphaFoldDB" id="Q84PQ2"/>
<name>Q84PQ2_ORYSJ</name>
<gene>
    <name evidence="1" type="primary">B1123E10.120</name>
</gene>